<gene>
    <name evidence="1" type="ORF">ELQ35_05275</name>
</gene>
<dbReference type="SUPFAM" id="SSF143744">
    <property type="entry name" value="GlcG-like"/>
    <property type="match status" value="1"/>
</dbReference>
<dbReference type="Proteomes" id="UP000267430">
    <property type="component" value="Unassembled WGS sequence"/>
</dbReference>
<dbReference type="OrthoDB" id="9778896at2"/>
<keyword evidence="2" id="KW-1185">Reference proteome</keyword>
<evidence type="ECO:0000313" key="1">
    <source>
        <dbReference type="EMBL" id="RUQ31143.1"/>
    </source>
</evidence>
<accession>A0A3S0VMQ3</accession>
<name>A0A3S0VMQ3_9BACI</name>
<organism evidence="1 2">
    <name type="scientific">Peribacillus cavernae</name>
    <dbReference type="NCBI Taxonomy" id="1674310"/>
    <lineage>
        <taxon>Bacteria</taxon>
        <taxon>Bacillati</taxon>
        <taxon>Bacillota</taxon>
        <taxon>Bacilli</taxon>
        <taxon>Bacillales</taxon>
        <taxon>Bacillaceae</taxon>
        <taxon>Peribacillus</taxon>
    </lineage>
</organism>
<dbReference type="EMBL" id="RYZZ01000006">
    <property type="protein sequence ID" value="RUQ31143.1"/>
    <property type="molecule type" value="Genomic_DNA"/>
</dbReference>
<evidence type="ECO:0000313" key="2">
    <source>
        <dbReference type="Proteomes" id="UP000267430"/>
    </source>
</evidence>
<dbReference type="Gene3D" id="3.30.450.150">
    <property type="entry name" value="Haem-degrading domain"/>
    <property type="match status" value="1"/>
</dbReference>
<dbReference type="AlphaFoldDB" id="A0A3S0VMQ3"/>
<reference evidence="1 2" key="1">
    <citation type="submission" date="2018-12" db="EMBL/GenBank/DDBJ databases">
        <title>Bacillus chawlae sp. nov., Bacillus glennii sp. nov., and Bacillus saganii sp. nov. Isolated from the Vehicle Assembly Building at Kennedy Space Center where the Viking Spacecraft were Assembled.</title>
        <authorList>
            <person name="Seuylemezian A."/>
            <person name="Vaishampayan P."/>
        </authorList>
    </citation>
    <scope>NUCLEOTIDE SEQUENCE [LARGE SCALE GENOMIC DNA]</scope>
    <source>
        <strain evidence="1 2">L5</strain>
    </source>
</reference>
<proteinExistence type="predicted"/>
<dbReference type="InterPro" id="IPR038084">
    <property type="entry name" value="PduO/GlcC-like_sf"/>
</dbReference>
<evidence type="ECO:0008006" key="3">
    <source>
        <dbReference type="Google" id="ProtNLM"/>
    </source>
</evidence>
<protein>
    <recommendedName>
        <fullName evidence="3">Heme-binding protein</fullName>
    </recommendedName>
</protein>
<sequence>MRIPLAKDGKIIGVVGASGSTVANDVEIASAAVRLYETLHGADFPYTPRLREPY</sequence>
<comment type="caution">
    <text evidence="1">The sequence shown here is derived from an EMBL/GenBank/DDBJ whole genome shotgun (WGS) entry which is preliminary data.</text>
</comment>